<dbReference type="InterPro" id="IPR049704">
    <property type="entry name" value="Aminotrans_3_PPA_site"/>
</dbReference>
<keyword evidence="1 6" id="KW-0055">Arginine biosynthesis</keyword>
<feature type="binding site" evidence="6">
    <location>
        <begin position="91"/>
        <end position="92"/>
    </location>
    <ligand>
        <name>pyridoxal 5'-phosphate</name>
        <dbReference type="ChEBI" id="CHEBI:597326"/>
    </ligand>
</feature>
<feature type="binding site" evidence="6">
    <location>
        <position position="126"/>
    </location>
    <ligand>
        <name>N(2)-acetyl-L-ornithine</name>
        <dbReference type="ChEBI" id="CHEBI:57805"/>
    </ligand>
</feature>
<dbReference type="PANTHER" id="PTHR11986">
    <property type="entry name" value="AMINOTRANSFERASE CLASS III"/>
    <property type="match status" value="1"/>
</dbReference>
<comment type="cofactor">
    <cofactor evidence="6">
        <name>pyridoxal 5'-phosphate</name>
        <dbReference type="ChEBI" id="CHEBI:597326"/>
    </cofactor>
    <text evidence="6">Binds 1 pyridoxal phosphate per subunit.</text>
</comment>
<comment type="subcellular location">
    <subcellularLocation>
        <location evidence="6">Cytoplasm</location>
    </subcellularLocation>
</comment>
<evidence type="ECO:0000256" key="1">
    <source>
        <dbReference type="ARBA" id="ARBA00022571"/>
    </source>
</evidence>
<comment type="miscellaneous">
    <text evidence="6">May also have succinyldiaminopimelate aminotransferase activity, thus carrying out the corresponding step in lysine biosynthesis.</text>
</comment>
<organism evidence="7 8">
    <name type="scientific">Aquincola tertiaricarbonis</name>
    <dbReference type="NCBI Taxonomy" id="391953"/>
    <lineage>
        <taxon>Bacteria</taxon>
        <taxon>Pseudomonadati</taxon>
        <taxon>Pseudomonadota</taxon>
        <taxon>Betaproteobacteria</taxon>
        <taxon>Burkholderiales</taxon>
        <taxon>Sphaerotilaceae</taxon>
        <taxon>Aquincola</taxon>
    </lineage>
</organism>
<comment type="similarity">
    <text evidence="6">Belongs to the class-III pyridoxal-phosphate-dependent aminotransferase family. ArgD subfamily.</text>
</comment>
<dbReference type="Proteomes" id="UP001056201">
    <property type="component" value="Chromosome 1"/>
</dbReference>
<evidence type="ECO:0000256" key="2">
    <source>
        <dbReference type="ARBA" id="ARBA00022576"/>
    </source>
</evidence>
<dbReference type="Gene3D" id="3.40.640.10">
    <property type="entry name" value="Type I PLP-dependent aspartate aminotransferase-like (Major domain)"/>
    <property type="match status" value="1"/>
</dbReference>
<dbReference type="EMBL" id="CP097635">
    <property type="protein sequence ID" value="URI08395.1"/>
    <property type="molecule type" value="Genomic_DNA"/>
</dbReference>
<dbReference type="RefSeq" id="WP_250196617.1">
    <property type="nucleotide sequence ID" value="NZ_CP097635.1"/>
</dbReference>
<gene>
    <name evidence="6" type="primary">argD</name>
    <name evidence="7" type="ORF">MW290_07440</name>
</gene>
<dbReference type="InterPro" id="IPR015421">
    <property type="entry name" value="PyrdxlP-dep_Trfase_major"/>
</dbReference>
<evidence type="ECO:0000256" key="6">
    <source>
        <dbReference type="HAMAP-Rule" id="MF_01107"/>
    </source>
</evidence>
<reference evidence="7" key="1">
    <citation type="submission" date="2022-05" db="EMBL/GenBank/DDBJ databases">
        <title>An RpoN-dependent PEP-CTERM gene is involved in floc formation of an Aquincola tertiaricarbonis strain.</title>
        <authorList>
            <person name="Qiu D."/>
            <person name="Xia M."/>
        </authorList>
    </citation>
    <scope>NUCLEOTIDE SEQUENCE</scope>
    <source>
        <strain evidence="7">RN12</strain>
    </source>
</reference>
<dbReference type="InterPro" id="IPR005814">
    <property type="entry name" value="Aminotrans_3"/>
</dbReference>
<accession>A0ABY4S6T8</accession>
<dbReference type="InterPro" id="IPR004636">
    <property type="entry name" value="AcOrn/SuccOrn_fam"/>
</dbReference>
<dbReference type="Gene3D" id="3.90.1150.10">
    <property type="entry name" value="Aspartate Aminotransferase, domain 1"/>
    <property type="match status" value="1"/>
</dbReference>
<feature type="binding site" evidence="6">
    <location>
        <position position="269"/>
    </location>
    <ligand>
        <name>pyridoxal 5'-phosphate</name>
        <dbReference type="ChEBI" id="CHEBI:597326"/>
    </ligand>
</feature>
<dbReference type="Pfam" id="PF00202">
    <property type="entry name" value="Aminotran_3"/>
    <property type="match status" value="1"/>
</dbReference>
<dbReference type="PROSITE" id="PS00600">
    <property type="entry name" value="AA_TRANSFER_CLASS_3"/>
    <property type="match status" value="1"/>
</dbReference>
<dbReference type="InterPro" id="IPR015422">
    <property type="entry name" value="PyrdxlP-dep_Trfase_small"/>
</dbReference>
<dbReference type="NCBIfam" id="NF002325">
    <property type="entry name" value="PRK01278.1"/>
    <property type="match status" value="1"/>
</dbReference>
<name>A0ABY4S6T8_AQUTE</name>
<evidence type="ECO:0000256" key="3">
    <source>
        <dbReference type="ARBA" id="ARBA00022605"/>
    </source>
</evidence>
<dbReference type="HAMAP" id="MF_01107">
    <property type="entry name" value="ArgD_aminotrans_3"/>
    <property type="match status" value="1"/>
</dbReference>
<dbReference type="InterPro" id="IPR050103">
    <property type="entry name" value="Class-III_PLP-dep_AT"/>
</dbReference>
<protein>
    <recommendedName>
        <fullName evidence="6">Acetylornithine aminotransferase</fullName>
        <shortName evidence="6">ACOAT</shortName>
        <ecNumber evidence="6">2.6.1.11</ecNumber>
    </recommendedName>
</protein>
<keyword evidence="3 6" id="KW-0028">Amino-acid biosynthesis</keyword>
<keyword evidence="8" id="KW-1185">Reference proteome</keyword>
<dbReference type="CDD" id="cd00610">
    <property type="entry name" value="OAT_like"/>
    <property type="match status" value="1"/>
</dbReference>
<keyword evidence="2 6" id="KW-0032">Aminotransferase</keyword>
<evidence type="ECO:0000313" key="7">
    <source>
        <dbReference type="EMBL" id="URI08395.1"/>
    </source>
</evidence>
<dbReference type="EC" id="2.6.1.11" evidence="6"/>
<feature type="binding site" evidence="6">
    <location>
        <position position="268"/>
    </location>
    <ligand>
        <name>N(2)-acetyl-L-ornithine</name>
        <dbReference type="ChEBI" id="CHEBI:57805"/>
    </ligand>
</feature>
<feature type="binding site" evidence="6">
    <location>
        <begin position="211"/>
        <end position="214"/>
    </location>
    <ligand>
        <name>pyridoxal 5'-phosphate</name>
        <dbReference type="ChEBI" id="CHEBI:597326"/>
    </ligand>
</feature>
<dbReference type="NCBIfam" id="TIGR00707">
    <property type="entry name" value="argD"/>
    <property type="match status" value="1"/>
</dbReference>
<evidence type="ECO:0000256" key="4">
    <source>
        <dbReference type="ARBA" id="ARBA00022679"/>
    </source>
</evidence>
<keyword evidence="5 6" id="KW-0663">Pyridoxal phosphate</keyword>
<dbReference type="PIRSF" id="PIRSF000521">
    <property type="entry name" value="Transaminase_4ab_Lys_Orn"/>
    <property type="match status" value="1"/>
</dbReference>
<feature type="modified residue" description="N6-(pyridoxal phosphate)lysine" evidence="6">
    <location>
        <position position="240"/>
    </location>
</feature>
<evidence type="ECO:0000313" key="8">
    <source>
        <dbReference type="Proteomes" id="UP001056201"/>
    </source>
</evidence>
<dbReference type="GO" id="GO:0008483">
    <property type="term" value="F:transaminase activity"/>
    <property type="evidence" value="ECO:0007669"/>
    <property type="project" value="UniProtKB-KW"/>
</dbReference>
<dbReference type="SUPFAM" id="SSF53383">
    <property type="entry name" value="PLP-dependent transferases"/>
    <property type="match status" value="1"/>
</dbReference>
<dbReference type="PANTHER" id="PTHR11986:SF79">
    <property type="entry name" value="ACETYLORNITHINE AMINOTRANSFERASE, MITOCHONDRIAL"/>
    <property type="match status" value="1"/>
</dbReference>
<keyword evidence="4 6" id="KW-0808">Transferase</keyword>
<feature type="binding site" evidence="6">
    <location>
        <position position="123"/>
    </location>
    <ligand>
        <name>pyridoxal 5'-phosphate</name>
        <dbReference type="ChEBI" id="CHEBI:597326"/>
    </ligand>
</feature>
<comment type="pathway">
    <text evidence="6">Amino-acid biosynthesis; L-arginine biosynthesis; N(2)-acetyl-L-ornithine from L-glutamate: step 4/4.</text>
</comment>
<comment type="catalytic activity">
    <reaction evidence="6">
        <text>N(2)-acetyl-L-ornithine + 2-oxoglutarate = N-acetyl-L-glutamate 5-semialdehyde + L-glutamate</text>
        <dbReference type="Rhea" id="RHEA:18049"/>
        <dbReference type="ChEBI" id="CHEBI:16810"/>
        <dbReference type="ChEBI" id="CHEBI:29123"/>
        <dbReference type="ChEBI" id="CHEBI:29985"/>
        <dbReference type="ChEBI" id="CHEBI:57805"/>
        <dbReference type="EC" id="2.6.1.11"/>
    </reaction>
</comment>
<evidence type="ECO:0000256" key="5">
    <source>
        <dbReference type="ARBA" id="ARBA00022898"/>
    </source>
</evidence>
<dbReference type="InterPro" id="IPR015424">
    <property type="entry name" value="PyrdxlP-dep_Trfase"/>
</dbReference>
<sequence length="388" mass="40290">MDTYAPSDVEFVAGRGATLWDAQGRAYLDAIAGVGVSLLGHAHPALVAAIADQAGRLLHVSNLCHSPWAQQLAERLTALSGLRRAFFCNSGAEANEAALKLARLHAQRRGVAQPLVLVMDGGFHGRTLATLSASASPAVRAGFGPHVEGFLRLPFGDLAAVAAAQAAHGDRIVALLVEPVQGEGGVHLAPPGYLRGLRTLCSQHGWLLMLDEVQTGLGRTGRWFAGQHEDVQPDVMTLAKGLAGGVPIGACLADGAAAELFTPGSHGSTFGGNPLACRAACTVLDVMAREDLVARAAQRGQALLAGLQAALAGDPRVRAVRGLGLMIGIELDRPARELALRALQRHRLLINVTHGTVIRLLPPLVLTVAEAQAIVSAVVDLVKGMDAG</sequence>
<proteinExistence type="inferred from homology"/>
<keyword evidence="6" id="KW-0963">Cytoplasm</keyword>
<comment type="subunit">
    <text evidence="6">Homodimer.</text>
</comment>